<dbReference type="AlphaFoldDB" id="A0A0R2HAH8"/>
<organism evidence="1 2">
    <name type="scientific">Weissella viridescens</name>
    <name type="common">Lactobacillus viridescens</name>
    <dbReference type="NCBI Taxonomy" id="1629"/>
    <lineage>
        <taxon>Bacteria</taxon>
        <taxon>Bacillati</taxon>
        <taxon>Bacillota</taxon>
        <taxon>Bacilli</taxon>
        <taxon>Lactobacillales</taxon>
        <taxon>Lactobacillaceae</taxon>
        <taxon>Weissella</taxon>
    </lineage>
</organism>
<dbReference type="Proteomes" id="UP000051992">
    <property type="component" value="Unassembled WGS sequence"/>
</dbReference>
<dbReference type="EMBL" id="JQBM01000001">
    <property type="protein sequence ID" value="KRN47100.1"/>
    <property type="molecule type" value="Genomic_DNA"/>
</dbReference>
<sequence length="80" mass="8702">MPLDRPLFMHDGPNQIAPVMLAGVDIDTVFFKITEQPDSGVVLEDLLALSDSLEIVGLDEAGNSVRIYGYQVQSEKLVLG</sequence>
<evidence type="ECO:0000313" key="2">
    <source>
        <dbReference type="Proteomes" id="UP000051992"/>
    </source>
</evidence>
<reference evidence="1 2" key="1">
    <citation type="journal article" date="2015" name="Genome Announc.">
        <title>Expanding the biotechnology potential of lactobacilli through comparative genomics of 213 strains and associated genera.</title>
        <authorList>
            <person name="Sun Z."/>
            <person name="Harris H.M."/>
            <person name="McCann A."/>
            <person name="Guo C."/>
            <person name="Argimon S."/>
            <person name="Zhang W."/>
            <person name="Yang X."/>
            <person name="Jeffery I.B."/>
            <person name="Cooney J.C."/>
            <person name="Kagawa T.F."/>
            <person name="Liu W."/>
            <person name="Song Y."/>
            <person name="Salvetti E."/>
            <person name="Wrobel A."/>
            <person name="Rasinkangas P."/>
            <person name="Parkhill J."/>
            <person name="Rea M.C."/>
            <person name="O'Sullivan O."/>
            <person name="Ritari J."/>
            <person name="Douillard F.P."/>
            <person name="Paul Ross R."/>
            <person name="Yang R."/>
            <person name="Briner A.E."/>
            <person name="Felis G.E."/>
            <person name="de Vos W.M."/>
            <person name="Barrangou R."/>
            <person name="Klaenhammer T.R."/>
            <person name="Caufield P.W."/>
            <person name="Cui Y."/>
            <person name="Zhang H."/>
            <person name="O'Toole P.W."/>
        </authorList>
    </citation>
    <scope>NUCLEOTIDE SEQUENCE [LARGE SCALE GENOMIC DNA]</scope>
    <source>
        <strain evidence="1 2">DSM 20410</strain>
    </source>
</reference>
<evidence type="ECO:0000313" key="1">
    <source>
        <dbReference type="EMBL" id="KRN47100.1"/>
    </source>
</evidence>
<dbReference type="PATRIC" id="fig|1629.5.peg.374"/>
<keyword evidence="2" id="KW-1185">Reference proteome</keyword>
<comment type="caution">
    <text evidence="1">The sequence shown here is derived from an EMBL/GenBank/DDBJ whole genome shotgun (WGS) entry which is preliminary data.</text>
</comment>
<proteinExistence type="predicted"/>
<accession>A0A0R2HAH8</accession>
<name>A0A0R2HAH8_WEIVI</name>
<gene>
    <name evidence="1" type="ORF">IV50_GL000370</name>
</gene>
<protein>
    <submittedName>
        <fullName evidence="1">Uncharacterized protein</fullName>
    </submittedName>
</protein>